<dbReference type="InterPro" id="IPR011990">
    <property type="entry name" value="TPR-like_helical_dom_sf"/>
</dbReference>
<evidence type="ECO:0000313" key="2">
    <source>
        <dbReference type="EMBL" id="GES07714.1"/>
    </source>
</evidence>
<dbReference type="EMBL" id="BLAE01000007">
    <property type="protein sequence ID" value="GES07714.1"/>
    <property type="molecule type" value="Genomic_DNA"/>
</dbReference>
<dbReference type="Pfam" id="PF12770">
    <property type="entry name" value="CHAT"/>
    <property type="match status" value="1"/>
</dbReference>
<dbReference type="InterPro" id="IPR024983">
    <property type="entry name" value="CHAT_dom"/>
</dbReference>
<proteinExistence type="predicted"/>
<keyword evidence="3" id="KW-1185">Reference proteome</keyword>
<dbReference type="AlphaFoldDB" id="A0A5M3WFG1"/>
<organism evidence="2 3">
    <name type="scientific">Acrocarpospora macrocephala</name>
    <dbReference type="NCBI Taxonomy" id="150177"/>
    <lineage>
        <taxon>Bacteria</taxon>
        <taxon>Bacillati</taxon>
        <taxon>Actinomycetota</taxon>
        <taxon>Actinomycetes</taxon>
        <taxon>Streptosporangiales</taxon>
        <taxon>Streptosporangiaceae</taxon>
        <taxon>Acrocarpospora</taxon>
    </lineage>
</organism>
<name>A0A5M3WFG1_9ACTN</name>
<accession>A0A5M3WFG1</accession>
<sequence length="1034" mass="110166">MPGFGEEARERLLEDVRERVRRYASGDDQAVLSPDALKVTGELLVHVPGAAQDLAVARVTGLLMWCRSGHRDDEDDDRDLIPALALLAPVWTADQSRVPPELAEFFATVGPGVVRPYDIWHGLAHTLADHTVQTGDADAADLVVRLFRRVVGAIGLDDEEYAPCLTNLSIALQQRYECRGDAADLDQAIEAARQAAAAFPGGDPGRLVAVACLAVAYRRRFDCAGQGDDLDTAVSLSGEAVAATPVGDPVRADRLSNLSVALRFRAEWTGSVEDARQAVDTAREAVEMTPAGHRQRTARACNLATALYSLYEGTGGYAELEESVAVARQAVAEPGATDLVRAAAYLNLCDNLRARFRYTNESADLNEAVESGEAALRLLPSGRPERLMALTNLGLAAHSRYQRLGVAGDLDRAIAAMREAVTGSGKHDPDLPGRLSNLCNILLSQAAGTSGGQAHLDEAIAAGRRSVAVAAGHPRRAMYLSNTADALLTRYEATHDVADLDAAVGTGEQAVRACPSASPFLSTCLANLAVAIRTRYELTGDTGDLAQAVTAARGAAHVPAGPAAVRIRAAARWGNWSANAQDWAEGVAGLAEAVRLLRTVAPRDLPTTDQEFELARLGGLGTDAAACALNNGDPLAAVQLLERGRGLVLSHALAGENSAQPPEQWPDEVAIRALAAPGPIVMLNVSRLRSDALLLTRDGLDELRLPGLTPDAVRHQVGRFLVALETHRSPESTEEEAVGAEADLSEILAWLWDTIAHPVLDRLARMGSLARTDTWAPRMWWCPTGLLSLLPLHAAGRHDPASRENAMNLLDRIVCSSVPTLAALAHARRPPEPARDVAEIMVVAIPDMIGAPRLPAAAKEARLLADLFPGKVTALVGAGATRAAVRTAMPQHRRAHFACHTRIDLVNPSKSSLLLTGEEGGSLAAVDLARLSLPGAELAFLAACEAARTGPALSDEAMHLASALLVAGFRQVIATLWPVIDRPALHMSKAVYGRLADSDDLSRLPWTVHDANRRLRDRYSRHPYAWAVYVHMGA</sequence>
<gene>
    <name evidence="2" type="ORF">Amac_013090</name>
</gene>
<protein>
    <submittedName>
        <fullName evidence="2">CHAT domain-containing protein</fullName>
    </submittedName>
</protein>
<reference evidence="2 3" key="1">
    <citation type="submission" date="2019-10" db="EMBL/GenBank/DDBJ databases">
        <title>Whole genome shotgun sequence of Acrocarpospora macrocephala NBRC 16266.</title>
        <authorList>
            <person name="Ichikawa N."/>
            <person name="Kimura A."/>
            <person name="Kitahashi Y."/>
            <person name="Komaki H."/>
            <person name="Oguchi A."/>
        </authorList>
    </citation>
    <scope>NUCLEOTIDE SEQUENCE [LARGE SCALE GENOMIC DNA]</scope>
    <source>
        <strain evidence="2 3">NBRC 16266</strain>
    </source>
</reference>
<dbReference type="Proteomes" id="UP000331127">
    <property type="component" value="Unassembled WGS sequence"/>
</dbReference>
<evidence type="ECO:0000259" key="1">
    <source>
        <dbReference type="Pfam" id="PF12770"/>
    </source>
</evidence>
<feature type="domain" description="CHAT" evidence="1">
    <location>
        <begin position="747"/>
        <end position="1034"/>
    </location>
</feature>
<comment type="caution">
    <text evidence="2">The sequence shown here is derived from an EMBL/GenBank/DDBJ whole genome shotgun (WGS) entry which is preliminary data.</text>
</comment>
<dbReference type="Gene3D" id="1.25.40.10">
    <property type="entry name" value="Tetratricopeptide repeat domain"/>
    <property type="match status" value="2"/>
</dbReference>
<evidence type="ECO:0000313" key="3">
    <source>
        <dbReference type="Proteomes" id="UP000331127"/>
    </source>
</evidence>